<name>A0ABV2W4X8_9ACTN</name>
<gene>
    <name evidence="1" type="ORF">ABZ508_14675</name>
</gene>
<organism evidence="1 2">
    <name type="scientific">Streptomyces lavendulocolor</name>
    <dbReference type="NCBI Taxonomy" id="67316"/>
    <lineage>
        <taxon>Bacteria</taxon>
        <taxon>Bacillati</taxon>
        <taxon>Actinomycetota</taxon>
        <taxon>Actinomycetes</taxon>
        <taxon>Kitasatosporales</taxon>
        <taxon>Streptomycetaceae</taxon>
        <taxon>Streptomyces</taxon>
    </lineage>
</organism>
<accession>A0ABV2W4X8</accession>
<proteinExistence type="predicted"/>
<evidence type="ECO:0000313" key="2">
    <source>
        <dbReference type="Proteomes" id="UP001550378"/>
    </source>
</evidence>
<dbReference type="Proteomes" id="UP001550378">
    <property type="component" value="Unassembled WGS sequence"/>
</dbReference>
<dbReference type="EMBL" id="JBEXZR010000011">
    <property type="protein sequence ID" value="MEU0708594.1"/>
    <property type="molecule type" value="Genomic_DNA"/>
</dbReference>
<evidence type="ECO:0000313" key="1">
    <source>
        <dbReference type="EMBL" id="MEU0708594.1"/>
    </source>
</evidence>
<keyword evidence="2" id="KW-1185">Reference proteome</keyword>
<comment type="caution">
    <text evidence="1">The sequence shown here is derived from an EMBL/GenBank/DDBJ whole genome shotgun (WGS) entry which is preliminary data.</text>
</comment>
<dbReference type="RefSeq" id="WP_359657567.1">
    <property type="nucleotide sequence ID" value="NZ_JBEXZP010000206.1"/>
</dbReference>
<protein>
    <submittedName>
        <fullName evidence="1">Uncharacterized protein</fullName>
    </submittedName>
</protein>
<sequence length="64" mass="6555">MPASALLSRPLAPATAQERAAVTALISAPEAPVSGAPAYAPEATPLALLVVLLSPKEPKEPRER</sequence>
<reference evidence="1 2" key="1">
    <citation type="submission" date="2024-06" db="EMBL/GenBank/DDBJ databases">
        <title>The Natural Products Discovery Center: Release of the First 8490 Sequenced Strains for Exploring Actinobacteria Biosynthetic Diversity.</title>
        <authorList>
            <person name="Kalkreuter E."/>
            <person name="Kautsar S.A."/>
            <person name="Yang D."/>
            <person name="Bader C.D."/>
            <person name="Teijaro C.N."/>
            <person name="Fluegel L."/>
            <person name="Davis C.M."/>
            <person name="Simpson J.R."/>
            <person name="Lauterbach L."/>
            <person name="Steele A.D."/>
            <person name="Gui C."/>
            <person name="Meng S."/>
            <person name="Li G."/>
            <person name="Viehrig K."/>
            <person name="Ye F."/>
            <person name="Su P."/>
            <person name="Kiefer A.F."/>
            <person name="Nichols A."/>
            <person name="Cepeda A.J."/>
            <person name="Yan W."/>
            <person name="Fan B."/>
            <person name="Jiang Y."/>
            <person name="Adhikari A."/>
            <person name="Zheng C.-J."/>
            <person name="Schuster L."/>
            <person name="Cowan T.M."/>
            <person name="Smanski M.J."/>
            <person name="Chevrette M.G."/>
            <person name="De Carvalho L.P.S."/>
            <person name="Shen B."/>
        </authorList>
    </citation>
    <scope>NUCLEOTIDE SEQUENCE [LARGE SCALE GENOMIC DNA]</scope>
    <source>
        <strain evidence="1 2">NPDC006337</strain>
    </source>
</reference>